<keyword evidence="1" id="KW-0680">Restriction system</keyword>
<reference evidence="3" key="1">
    <citation type="submission" date="2021-04" db="EMBL/GenBank/DDBJ databases">
        <title>Saccharothrix algeriensis WGS.</title>
        <authorList>
            <person name="Stuskova K."/>
            <person name="Hakalova E."/>
            <person name="Tebbal A.B."/>
            <person name="Eichmeier A."/>
        </authorList>
    </citation>
    <scope>NUCLEOTIDE SEQUENCE</scope>
    <source>
        <strain evidence="3">NRRL B-24137</strain>
    </source>
</reference>
<dbReference type="Proteomes" id="UP000671828">
    <property type="component" value="Chromosome"/>
</dbReference>
<name>A0A8T8I6H6_9PSEU</name>
<gene>
    <name evidence="3" type="ORF">J7S33_24140</name>
</gene>
<proteinExistence type="predicted"/>
<dbReference type="SUPFAM" id="SSF116734">
    <property type="entry name" value="DNA methylase specificity domain"/>
    <property type="match status" value="1"/>
</dbReference>
<feature type="non-terminal residue" evidence="3">
    <location>
        <position position="61"/>
    </location>
</feature>
<dbReference type="EMBL" id="CP072788">
    <property type="protein sequence ID" value="QTR06366.1"/>
    <property type="molecule type" value="Genomic_DNA"/>
</dbReference>
<keyword evidence="2" id="KW-0238">DNA-binding</keyword>
<evidence type="ECO:0000313" key="3">
    <source>
        <dbReference type="EMBL" id="QTR06366.1"/>
    </source>
</evidence>
<evidence type="ECO:0000313" key="4">
    <source>
        <dbReference type="Proteomes" id="UP000671828"/>
    </source>
</evidence>
<dbReference type="GO" id="GO:0003677">
    <property type="term" value="F:DNA binding"/>
    <property type="evidence" value="ECO:0007669"/>
    <property type="project" value="UniProtKB-KW"/>
</dbReference>
<accession>A0A8T8I6H6</accession>
<dbReference type="GO" id="GO:0009307">
    <property type="term" value="P:DNA restriction-modification system"/>
    <property type="evidence" value="ECO:0007669"/>
    <property type="project" value="UniProtKB-KW"/>
</dbReference>
<evidence type="ECO:0000256" key="1">
    <source>
        <dbReference type="ARBA" id="ARBA00022747"/>
    </source>
</evidence>
<organism evidence="3 4">
    <name type="scientific">Saccharothrix algeriensis</name>
    <dbReference type="NCBI Taxonomy" id="173560"/>
    <lineage>
        <taxon>Bacteria</taxon>
        <taxon>Bacillati</taxon>
        <taxon>Actinomycetota</taxon>
        <taxon>Actinomycetes</taxon>
        <taxon>Pseudonocardiales</taxon>
        <taxon>Pseudonocardiaceae</taxon>
        <taxon>Saccharothrix</taxon>
    </lineage>
</organism>
<dbReference type="Gene3D" id="3.90.220.20">
    <property type="entry name" value="DNA methylase specificity domains"/>
    <property type="match status" value="1"/>
</dbReference>
<protein>
    <recommendedName>
        <fullName evidence="5">Type I restriction modification DNA specificity domain-containing protein</fullName>
    </recommendedName>
</protein>
<evidence type="ECO:0008006" key="5">
    <source>
        <dbReference type="Google" id="ProtNLM"/>
    </source>
</evidence>
<dbReference type="AlphaFoldDB" id="A0A8T8I6H6"/>
<evidence type="ECO:0000256" key="2">
    <source>
        <dbReference type="ARBA" id="ARBA00023125"/>
    </source>
</evidence>
<dbReference type="InterPro" id="IPR044946">
    <property type="entry name" value="Restrct_endonuc_typeI_TRD_sf"/>
</dbReference>
<sequence length="61" mass="6886">MGAKVSRWGDIVLTTKGTVGRVTIIPTGSPEFVYSPQVCFFRVTEGARLESKYLHYWFKSS</sequence>